<sequence length="669" mass="75839">MKNKKFEDIVKMILKKKFVIIVLFLWVLISISMYFAYRNEWVPAMERPKVIFQGGILKDEENEQLLTLSENKEVKQTITMPNNEITGFSIFLNAENNAMQGALHVTLQNEGSGDVIELWEYNLEEMKSRGFFCFLFPETVEVEKGERYVIAVSVTDIGEVEPNMVVSGVGEAKDAVLEINGEQQDGIIPFQILNGNHGTLKYFFIALYIGMTALFSLVGIMYIKRIKAERMFVGLAICMGIIYLFVIPPFVSPDEGLHFLTVYEKSERFLGKSVLNSEGKVVLPSDALWGGDKRQATADTYIQFMEGALGHSESTDEEVVTRAPITESLHPGYFPQIVGVMLAEVLSLNYEQLLLMGRIFALLWYCFIMFWAVKLMPYGKMFLMIVGLLPMTMQQIVSYNYDSVLFGVSFFLIAYLLNFILTERPIKWFDWILLGGLAIAIASIKLVYLPIFVLALAIPNYKFGGRKRKVLGGVWISIISIGTILATRIATISSYTVEVGEQVAGTVEKMSISYCLHNIKWTILVIYRTFEREFDHYLSEMIASPLGWLEVEIPNIIILGFILVILLSLVKKQEVGRRISGAIQIEAIFIVLATIGLIMVATLNWTPIDSAKIIGIQGRYFLPILPLALLVFENNVLVLKKNIDYYLVLFMVYLQCMTIYFFTLTAISR</sequence>
<accession>A0ABM8I264</accession>
<feature type="transmembrane region" description="Helical" evidence="1">
    <location>
        <begin position="620"/>
        <end position="638"/>
    </location>
</feature>
<reference evidence="3" key="1">
    <citation type="journal article" date="2023" name="Int. J. Syst. Evol. Microbiol.">
        <title>Claveliimonas bilis gen. nov., sp. nov., deoxycholic acid-producing bacteria isolated from human faeces, and reclassification of Sellimonas monacensis Zenner et al. 2021 as Claveliimonas monacensis comb. nov.</title>
        <authorList>
            <person name="Hisatomi A."/>
            <person name="Kastawa N.W.E.P.G."/>
            <person name="Song I."/>
            <person name="Ohkuma M."/>
            <person name="Fukiya S."/>
            <person name="Sakamoto M."/>
        </authorList>
    </citation>
    <scope>NUCLEOTIDE SEQUENCE [LARGE SCALE GENOMIC DNA]</scope>
    <source>
        <strain evidence="3">12BBH14</strain>
    </source>
</reference>
<evidence type="ECO:0008006" key="4">
    <source>
        <dbReference type="Google" id="ProtNLM"/>
    </source>
</evidence>
<evidence type="ECO:0000313" key="3">
    <source>
        <dbReference type="Proteomes" id="UP001305815"/>
    </source>
</evidence>
<name>A0ABM8I264_9FIRM</name>
<feature type="transmembrane region" description="Helical" evidence="1">
    <location>
        <begin position="355"/>
        <end position="378"/>
    </location>
</feature>
<dbReference type="InterPro" id="IPR018674">
    <property type="entry name" value="DUF2142_membrane"/>
</dbReference>
<proteinExistence type="predicted"/>
<organism evidence="2 3">
    <name type="scientific">Claveliimonas bilis</name>
    <dbReference type="NCBI Taxonomy" id="3028070"/>
    <lineage>
        <taxon>Bacteria</taxon>
        <taxon>Bacillati</taxon>
        <taxon>Bacillota</taxon>
        <taxon>Clostridia</taxon>
        <taxon>Lachnospirales</taxon>
        <taxon>Lachnospiraceae</taxon>
        <taxon>Claveliimonas</taxon>
    </lineage>
</organism>
<dbReference type="EMBL" id="AP027742">
    <property type="protein sequence ID" value="BDZ77051.1"/>
    <property type="molecule type" value="Genomic_DNA"/>
</dbReference>
<dbReference type="Proteomes" id="UP001305815">
    <property type="component" value="Chromosome"/>
</dbReference>
<evidence type="ECO:0000256" key="1">
    <source>
        <dbReference type="SAM" id="Phobius"/>
    </source>
</evidence>
<keyword evidence="1" id="KW-0812">Transmembrane</keyword>
<feature type="transmembrane region" description="Helical" evidence="1">
    <location>
        <begin position="232"/>
        <end position="251"/>
    </location>
</feature>
<dbReference type="RefSeq" id="WP_316266702.1">
    <property type="nucleotide sequence ID" value="NZ_AP027742.1"/>
</dbReference>
<feature type="transmembrane region" description="Helical" evidence="1">
    <location>
        <begin position="553"/>
        <end position="570"/>
    </location>
</feature>
<evidence type="ECO:0000313" key="2">
    <source>
        <dbReference type="EMBL" id="BDZ77051.1"/>
    </source>
</evidence>
<feature type="transmembrane region" description="Helical" evidence="1">
    <location>
        <begin position="202"/>
        <end position="223"/>
    </location>
</feature>
<feature type="transmembrane region" description="Helical" evidence="1">
    <location>
        <begin position="399"/>
        <end position="420"/>
    </location>
</feature>
<protein>
    <recommendedName>
        <fullName evidence="4">DUF2142 domain-containing protein</fullName>
    </recommendedName>
</protein>
<feature type="transmembrane region" description="Helical" evidence="1">
    <location>
        <begin position="432"/>
        <end position="458"/>
    </location>
</feature>
<feature type="transmembrane region" description="Helical" evidence="1">
    <location>
        <begin position="18"/>
        <end position="37"/>
    </location>
</feature>
<feature type="transmembrane region" description="Helical" evidence="1">
    <location>
        <begin position="470"/>
        <end position="490"/>
    </location>
</feature>
<feature type="transmembrane region" description="Helical" evidence="1">
    <location>
        <begin position="645"/>
        <end position="667"/>
    </location>
</feature>
<feature type="transmembrane region" description="Helical" evidence="1">
    <location>
        <begin position="582"/>
        <end position="600"/>
    </location>
</feature>
<keyword evidence="1" id="KW-0472">Membrane</keyword>
<keyword evidence="1" id="KW-1133">Transmembrane helix</keyword>
<gene>
    <name evidence="2" type="ORF">Lac1_12340</name>
</gene>
<dbReference type="Pfam" id="PF09913">
    <property type="entry name" value="DUF2142"/>
    <property type="match status" value="1"/>
</dbReference>
<keyword evidence="3" id="KW-1185">Reference proteome</keyword>